<gene>
    <name evidence="2" type="ORF">B0T10DRAFT_225346</name>
</gene>
<accession>A0A9P9AWG8</accession>
<dbReference type="EMBL" id="JAGPYM010000004">
    <property type="protein sequence ID" value="KAH6895780.1"/>
    <property type="molecule type" value="Genomic_DNA"/>
</dbReference>
<dbReference type="AlphaFoldDB" id="A0A9P9AWG8"/>
<sequence length="484" mass="54354">MAKSNTKGSLSLTSSPATPRPNQAASVSDEIATASNSPSVARGKKAPRTSEDFENSFQMNLAEEMEEEKLRFPGASSWAPDEERLFEILYLRQDLPMLPPTWDYDLSDVPISDAIFQTSEQFPPIIYAHDKDFRATMALMRMIDLTAKVRSSFQCGSRQKVPGLIKRELDRYISWAAQDGNYSHLRIVPNIVTEVIDTTIPREDITEYIQDRMQALGRLQREFLQENRDPEFWDVTKPSLMTSPNVKAESEEGSPDWGKWPAAAPKKFNADLNPDELSVESPTLKRSPKVEDGSKKRRLFPSPTSSDIDELAEDELTEGPTEGPPRKKIKLEKGSVKKCAKSISSYQPNKSETPKAGRALKRETPRLGAAERQTPKTKTPKRDTPKAKTLKLETPTSPTYRRHPPVVYGLFILNTSVLLLTTDASRGGDSYVSFHIQVNFSDRRQSVWNALTMAIAVCRARDDLMTRSSDFKDILVIQDSDPDA</sequence>
<feature type="compositionally biased region" description="Polar residues" evidence="1">
    <location>
        <begin position="1"/>
        <end position="26"/>
    </location>
</feature>
<name>A0A9P9AWG8_9HYPO</name>
<evidence type="ECO:0000313" key="2">
    <source>
        <dbReference type="EMBL" id="KAH6895780.1"/>
    </source>
</evidence>
<feature type="compositionally biased region" description="Basic and acidic residues" evidence="1">
    <location>
        <begin position="352"/>
        <end position="365"/>
    </location>
</feature>
<dbReference type="OrthoDB" id="5286775at2759"/>
<proteinExistence type="predicted"/>
<reference evidence="2 3" key="1">
    <citation type="journal article" date="2021" name="Nat. Commun.">
        <title>Genetic determinants of endophytism in the Arabidopsis root mycobiome.</title>
        <authorList>
            <person name="Mesny F."/>
            <person name="Miyauchi S."/>
            <person name="Thiergart T."/>
            <person name="Pickel B."/>
            <person name="Atanasova L."/>
            <person name="Karlsson M."/>
            <person name="Huettel B."/>
            <person name="Barry K.W."/>
            <person name="Haridas S."/>
            <person name="Chen C."/>
            <person name="Bauer D."/>
            <person name="Andreopoulos W."/>
            <person name="Pangilinan J."/>
            <person name="LaButti K."/>
            <person name="Riley R."/>
            <person name="Lipzen A."/>
            <person name="Clum A."/>
            <person name="Drula E."/>
            <person name="Henrissat B."/>
            <person name="Kohler A."/>
            <person name="Grigoriev I.V."/>
            <person name="Martin F.M."/>
            <person name="Hacquard S."/>
        </authorList>
    </citation>
    <scope>NUCLEOTIDE SEQUENCE [LARGE SCALE GENOMIC DNA]</scope>
    <source>
        <strain evidence="2 3">MPI-CAGE-CH-0241</strain>
    </source>
</reference>
<keyword evidence="3" id="KW-1185">Reference proteome</keyword>
<evidence type="ECO:0000313" key="3">
    <source>
        <dbReference type="Proteomes" id="UP000777438"/>
    </source>
</evidence>
<organism evidence="2 3">
    <name type="scientific">Thelonectria olida</name>
    <dbReference type="NCBI Taxonomy" id="1576542"/>
    <lineage>
        <taxon>Eukaryota</taxon>
        <taxon>Fungi</taxon>
        <taxon>Dikarya</taxon>
        <taxon>Ascomycota</taxon>
        <taxon>Pezizomycotina</taxon>
        <taxon>Sordariomycetes</taxon>
        <taxon>Hypocreomycetidae</taxon>
        <taxon>Hypocreales</taxon>
        <taxon>Nectriaceae</taxon>
        <taxon>Thelonectria</taxon>
    </lineage>
</organism>
<evidence type="ECO:0000256" key="1">
    <source>
        <dbReference type="SAM" id="MobiDB-lite"/>
    </source>
</evidence>
<feature type="region of interest" description="Disordered" evidence="1">
    <location>
        <begin position="1"/>
        <end position="52"/>
    </location>
</feature>
<feature type="region of interest" description="Disordered" evidence="1">
    <location>
        <begin position="243"/>
        <end position="388"/>
    </location>
</feature>
<feature type="compositionally biased region" description="Acidic residues" evidence="1">
    <location>
        <begin position="307"/>
        <end position="317"/>
    </location>
</feature>
<dbReference type="Proteomes" id="UP000777438">
    <property type="component" value="Unassembled WGS sequence"/>
</dbReference>
<comment type="caution">
    <text evidence="2">The sequence shown here is derived from an EMBL/GenBank/DDBJ whole genome shotgun (WGS) entry which is preliminary data.</text>
</comment>
<feature type="compositionally biased region" description="Polar residues" evidence="1">
    <location>
        <begin position="342"/>
        <end position="351"/>
    </location>
</feature>
<protein>
    <submittedName>
        <fullName evidence="2">Uncharacterized protein</fullName>
    </submittedName>
</protein>
<feature type="compositionally biased region" description="Basic residues" evidence="1">
    <location>
        <begin position="326"/>
        <end position="340"/>
    </location>
</feature>